<dbReference type="Proteomes" id="UP000593567">
    <property type="component" value="Unassembled WGS sequence"/>
</dbReference>
<dbReference type="AlphaFoldDB" id="A0A7J7KCK4"/>
<feature type="signal peptide" evidence="2">
    <location>
        <begin position="1"/>
        <end position="20"/>
    </location>
</feature>
<reference evidence="3" key="1">
    <citation type="submission" date="2020-06" db="EMBL/GenBank/DDBJ databases">
        <title>Draft genome of Bugula neritina, a colonial animal packing powerful symbionts and potential medicines.</title>
        <authorList>
            <person name="Rayko M."/>
        </authorList>
    </citation>
    <scope>NUCLEOTIDE SEQUENCE [LARGE SCALE GENOMIC DNA]</scope>
    <source>
        <strain evidence="3">Kwan_BN1</strain>
    </source>
</reference>
<evidence type="ECO:0000256" key="2">
    <source>
        <dbReference type="SAM" id="SignalP"/>
    </source>
</evidence>
<feature type="region of interest" description="Disordered" evidence="1">
    <location>
        <begin position="214"/>
        <end position="280"/>
    </location>
</feature>
<feature type="region of interest" description="Disordered" evidence="1">
    <location>
        <begin position="111"/>
        <end position="180"/>
    </location>
</feature>
<feature type="compositionally biased region" description="Low complexity" evidence="1">
    <location>
        <begin position="120"/>
        <end position="138"/>
    </location>
</feature>
<evidence type="ECO:0000313" key="4">
    <source>
        <dbReference type="Proteomes" id="UP000593567"/>
    </source>
</evidence>
<protein>
    <submittedName>
        <fullName evidence="3">Uncharacterized protein</fullName>
    </submittedName>
</protein>
<evidence type="ECO:0000256" key="1">
    <source>
        <dbReference type="SAM" id="MobiDB-lite"/>
    </source>
</evidence>
<feature type="region of interest" description="Disordered" evidence="1">
    <location>
        <begin position="22"/>
        <end position="88"/>
    </location>
</feature>
<proteinExistence type="predicted"/>
<feature type="compositionally biased region" description="Basic and acidic residues" evidence="1">
    <location>
        <begin position="219"/>
        <end position="231"/>
    </location>
</feature>
<feature type="chain" id="PRO_5029611743" evidence="2">
    <location>
        <begin position="21"/>
        <end position="280"/>
    </location>
</feature>
<feature type="compositionally biased region" description="Basic and acidic residues" evidence="1">
    <location>
        <begin position="240"/>
        <end position="280"/>
    </location>
</feature>
<dbReference type="EMBL" id="VXIV02000906">
    <property type="protein sequence ID" value="KAF6035266.1"/>
    <property type="molecule type" value="Genomic_DNA"/>
</dbReference>
<accession>A0A7J7KCK4</accession>
<keyword evidence="2" id="KW-0732">Signal</keyword>
<keyword evidence="4" id="KW-1185">Reference proteome</keyword>
<organism evidence="3 4">
    <name type="scientific">Bugula neritina</name>
    <name type="common">Brown bryozoan</name>
    <name type="synonym">Sertularia neritina</name>
    <dbReference type="NCBI Taxonomy" id="10212"/>
    <lineage>
        <taxon>Eukaryota</taxon>
        <taxon>Metazoa</taxon>
        <taxon>Spiralia</taxon>
        <taxon>Lophotrochozoa</taxon>
        <taxon>Bryozoa</taxon>
        <taxon>Gymnolaemata</taxon>
        <taxon>Cheilostomatida</taxon>
        <taxon>Flustrina</taxon>
        <taxon>Buguloidea</taxon>
        <taxon>Bugulidae</taxon>
        <taxon>Bugula</taxon>
    </lineage>
</organism>
<feature type="compositionally biased region" description="Basic and acidic residues" evidence="1">
    <location>
        <begin position="73"/>
        <end position="84"/>
    </location>
</feature>
<name>A0A7J7KCK4_BUGNE</name>
<comment type="caution">
    <text evidence="3">The sequence shown here is derived from an EMBL/GenBank/DDBJ whole genome shotgun (WGS) entry which is preliminary data.</text>
</comment>
<gene>
    <name evidence="3" type="ORF">EB796_006434</name>
</gene>
<sequence length="280" mass="30706">MRVTFLAALALMALVAISYAQEAETGSGEADKTTGKTPKDDSGENEQAKKNDNGKQSKKVCFLPDLKKKKKAKNNDNKKGKDSEESACDLPEADVAVVVEKLSNMCDFNATTVAPKSPSTPQLTEATTPPTTVATTTAGRRRRAVTANTAAPDQTGTPPSREGSSKSPKDDKDDEEKDMSDALVKCALKWLEDEECKVPEEDAVVKNADAFCQCAVSKNKKEKDDKADKKDKKGKKKKEDKKDKKDKESKKDKKTRNLKDKKDKESKKDKTTNLDKESQV</sequence>
<evidence type="ECO:0000313" key="3">
    <source>
        <dbReference type="EMBL" id="KAF6035266.1"/>
    </source>
</evidence>
<feature type="compositionally biased region" description="Basic and acidic residues" evidence="1">
    <location>
        <begin position="29"/>
        <end position="55"/>
    </location>
</feature>